<dbReference type="STRING" id="74649.A0A2P6RHM6"/>
<organism evidence="1 2">
    <name type="scientific">Rosa chinensis</name>
    <name type="common">China rose</name>
    <dbReference type="NCBI Taxonomy" id="74649"/>
    <lineage>
        <taxon>Eukaryota</taxon>
        <taxon>Viridiplantae</taxon>
        <taxon>Streptophyta</taxon>
        <taxon>Embryophyta</taxon>
        <taxon>Tracheophyta</taxon>
        <taxon>Spermatophyta</taxon>
        <taxon>Magnoliopsida</taxon>
        <taxon>eudicotyledons</taxon>
        <taxon>Gunneridae</taxon>
        <taxon>Pentapetalae</taxon>
        <taxon>rosids</taxon>
        <taxon>fabids</taxon>
        <taxon>Rosales</taxon>
        <taxon>Rosaceae</taxon>
        <taxon>Rosoideae</taxon>
        <taxon>Rosoideae incertae sedis</taxon>
        <taxon>Rosa</taxon>
    </lineage>
</organism>
<sequence length="141" mass="16216">MAQGCSDLTRGSLIVYKTGIRGWVKFWLMPELGYHFWAQLNGTVHCDYPLLTFFCFLNRIEILFHDINVHIPHHISPRIPSYNLGGQHEPPFGSYVPHDNVNYPYNLPIPSFNMTCSEVHDALVLCFISSHIKQISTHVHP</sequence>
<comment type="caution">
    <text evidence="1">The sequence shown here is derived from an EMBL/GenBank/DDBJ whole genome shotgun (WGS) entry which is preliminary data.</text>
</comment>
<accession>A0A2P6RHM6</accession>
<dbReference type="GO" id="GO:0102985">
    <property type="term" value="F:acyl-CoA (9+3)-desaturase activity"/>
    <property type="evidence" value="ECO:0007669"/>
    <property type="project" value="UniProtKB-EC"/>
</dbReference>
<protein>
    <submittedName>
        <fullName evidence="1">Putative acyl-CoA (9+3)-desaturase</fullName>
        <ecNumber evidence="1">1.14.19.6</ecNumber>
    </submittedName>
</protein>
<dbReference type="AlphaFoldDB" id="A0A2P6RHM6"/>
<evidence type="ECO:0000313" key="1">
    <source>
        <dbReference type="EMBL" id="PRQ45923.1"/>
    </source>
</evidence>
<evidence type="ECO:0000313" key="2">
    <source>
        <dbReference type="Proteomes" id="UP000238479"/>
    </source>
</evidence>
<gene>
    <name evidence="1" type="ORF">RchiOBHm_Chr3g0496941</name>
</gene>
<dbReference type="Gramene" id="PRQ45923">
    <property type="protein sequence ID" value="PRQ45923"/>
    <property type="gene ID" value="RchiOBHm_Chr3g0496941"/>
</dbReference>
<dbReference type="Proteomes" id="UP000238479">
    <property type="component" value="Chromosome 3"/>
</dbReference>
<dbReference type="EC" id="1.14.19.6" evidence="1"/>
<reference evidence="1 2" key="1">
    <citation type="journal article" date="2018" name="Nat. Genet.">
        <title>The Rosa genome provides new insights in the design of modern roses.</title>
        <authorList>
            <person name="Bendahmane M."/>
        </authorList>
    </citation>
    <scope>NUCLEOTIDE SEQUENCE [LARGE SCALE GENOMIC DNA]</scope>
    <source>
        <strain evidence="2">cv. Old Blush</strain>
    </source>
</reference>
<name>A0A2P6RHM6_ROSCH</name>
<dbReference type="EMBL" id="PDCK01000041">
    <property type="protein sequence ID" value="PRQ45923.1"/>
    <property type="molecule type" value="Genomic_DNA"/>
</dbReference>
<keyword evidence="1" id="KW-0560">Oxidoreductase</keyword>
<proteinExistence type="predicted"/>
<keyword evidence="2" id="KW-1185">Reference proteome</keyword>